<feature type="compositionally biased region" description="Basic and acidic residues" evidence="1">
    <location>
        <begin position="18"/>
        <end position="28"/>
    </location>
</feature>
<dbReference type="AlphaFoldDB" id="A0AAV4NDY5"/>
<dbReference type="Proteomes" id="UP001054945">
    <property type="component" value="Unassembled WGS sequence"/>
</dbReference>
<dbReference type="EMBL" id="BPLR01003195">
    <property type="protein sequence ID" value="GIX82025.1"/>
    <property type="molecule type" value="Genomic_DNA"/>
</dbReference>
<name>A0AAV4NDY5_CAEEX</name>
<comment type="caution">
    <text evidence="2">The sequence shown here is derived from an EMBL/GenBank/DDBJ whole genome shotgun (WGS) entry which is preliminary data.</text>
</comment>
<evidence type="ECO:0000256" key="1">
    <source>
        <dbReference type="SAM" id="MobiDB-lite"/>
    </source>
</evidence>
<reference evidence="2 3" key="1">
    <citation type="submission" date="2021-06" db="EMBL/GenBank/DDBJ databases">
        <title>Caerostris extrusa draft genome.</title>
        <authorList>
            <person name="Kono N."/>
            <person name="Arakawa K."/>
        </authorList>
    </citation>
    <scope>NUCLEOTIDE SEQUENCE [LARGE SCALE GENOMIC DNA]</scope>
</reference>
<gene>
    <name evidence="2" type="ORF">CEXT_213261</name>
</gene>
<proteinExistence type="predicted"/>
<keyword evidence="3" id="KW-1185">Reference proteome</keyword>
<protein>
    <submittedName>
        <fullName evidence="2">Uncharacterized protein</fullName>
    </submittedName>
</protein>
<evidence type="ECO:0000313" key="3">
    <source>
        <dbReference type="Proteomes" id="UP001054945"/>
    </source>
</evidence>
<sequence>MPYTDVDVAEDPLQFPNEQDKGLAKSESRATSNTFERTDGDGRGAALAKTLQLNRGDVNQKEWTGIDWTWL</sequence>
<accession>A0AAV4NDY5</accession>
<organism evidence="2 3">
    <name type="scientific">Caerostris extrusa</name>
    <name type="common">Bark spider</name>
    <name type="synonym">Caerostris bankana</name>
    <dbReference type="NCBI Taxonomy" id="172846"/>
    <lineage>
        <taxon>Eukaryota</taxon>
        <taxon>Metazoa</taxon>
        <taxon>Ecdysozoa</taxon>
        <taxon>Arthropoda</taxon>
        <taxon>Chelicerata</taxon>
        <taxon>Arachnida</taxon>
        <taxon>Araneae</taxon>
        <taxon>Araneomorphae</taxon>
        <taxon>Entelegynae</taxon>
        <taxon>Araneoidea</taxon>
        <taxon>Araneidae</taxon>
        <taxon>Caerostris</taxon>
    </lineage>
</organism>
<evidence type="ECO:0000313" key="2">
    <source>
        <dbReference type="EMBL" id="GIX82025.1"/>
    </source>
</evidence>
<feature type="region of interest" description="Disordered" evidence="1">
    <location>
        <begin position="1"/>
        <end position="43"/>
    </location>
</feature>